<dbReference type="InterPro" id="IPR036071">
    <property type="entry name" value="AMMECR1_dom_sf"/>
</dbReference>
<dbReference type="PANTHER" id="PTHR13016:SF0">
    <property type="entry name" value="AMME SYNDROME CANDIDATE GENE 1 PROTEIN"/>
    <property type="match status" value="1"/>
</dbReference>
<gene>
    <name evidence="3" type="ORF">BDY21DRAFT_281842</name>
</gene>
<dbReference type="Pfam" id="PF01871">
    <property type="entry name" value="AMMECR1"/>
    <property type="match status" value="1"/>
</dbReference>
<dbReference type="OrthoDB" id="24630at2759"/>
<evidence type="ECO:0000259" key="2">
    <source>
        <dbReference type="PROSITE" id="PS51112"/>
    </source>
</evidence>
<evidence type="ECO:0000256" key="1">
    <source>
        <dbReference type="SAM" id="MobiDB-lite"/>
    </source>
</evidence>
<accession>A0A6A6P8B9</accession>
<feature type="domain" description="AMMECR1" evidence="2">
    <location>
        <begin position="93"/>
        <end position="293"/>
    </location>
</feature>
<dbReference type="Proteomes" id="UP000799766">
    <property type="component" value="Unassembled WGS sequence"/>
</dbReference>
<proteinExistence type="predicted"/>
<organism evidence="3 4">
    <name type="scientific">Lineolata rhizophorae</name>
    <dbReference type="NCBI Taxonomy" id="578093"/>
    <lineage>
        <taxon>Eukaryota</taxon>
        <taxon>Fungi</taxon>
        <taxon>Dikarya</taxon>
        <taxon>Ascomycota</taxon>
        <taxon>Pezizomycotina</taxon>
        <taxon>Dothideomycetes</taxon>
        <taxon>Dothideomycetes incertae sedis</taxon>
        <taxon>Lineolatales</taxon>
        <taxon>Lineolataceae</taxon>
        <taxon>Lineolata</taxon>
    </lineage>
</organism>
<dbReference type="InterPro" id="IPR002733">
    <property type="entry name" value="AMMECR1_domain"/>
</dbReference>
<dbReference type="Gene3D" id="3.30.700.20">
    <property type="entry name" value="Hypothetical protein ph0010, domain 1"/>
    <property type="match status" value="1"/>
</dbReference>
<evidence type="ECO:0000313" key="3">
    <source>
        <dbReference type="EMBL" id="KAF2459693.1"/>
    </source>
</evidence>
<name>A0A6A6P8B9_9PEZI</name>
<dbReference type="PROSITE" id="PS51112">
    <property type="entry name" value="AMMECR1"/>
    <property type="match status" value="1"/>
</dbReference>
<dbReference type="NCBIfam" id="TIGR00296">
    <property type="entry name" value="TIGR00296 family protein"/>
    <property type="match status" value="1"/>
</dbReference>
<dbReference type="AlphaFoldDB" id="A0A6A6P8B9"/>
<keyword evidence="4" id="KW-1185">Reference proteome</keyword>
<dbReference type="InterPro" id="IPR023473">
    <property type="entry name" value="AMMECR1"/>
</dbReference>
<dbReference type="SUPFAM" id="SSF143447">
    <property type="entry name" value="AMMECR1-like"/>
    <property type="match status" value="1"/>
</dbReference>
<dbReference type="Gene3D" id="3.30.1490.150">
    <property type="entry name" value="Hypothetical protein ph0010, domain 2"/>
    <property type="match status" value="1"/>
</dbReference>
<feature type="region of interest" description="Disordered" evidence="1">
    <location>
        <begin position="35"/>
        <end position="99"/>
    </location>
</feature>
<protein>
    <submittedName>
        <fullName evidence="3">AMMECR1 domain-containing protein</fullName>
    </submittedName>
</protein>
<evidence type="ECO:0000313" key="4">
    <source>
        <dbReference type="Proteomes" id="UP000799766"/>
    </source>
</evidence>
<dbReference type="EMBL" id="MU001675">
    <property type="protein sequence ID" value="KAF2459693.1"/>
    <property type="molecule type" value="Genomic_DNA"/>
</dbReference>
<sequence>MATQAHCAYCFETLASSLEKRPALSLREIEDLWEQYNGPSTDSDSAPELGLGGSSSRSSLFSFSRPSSSSTTPASSAVATETGSSGSGDGGSGGAAAGSKKRKHALASVMAAARAGAGVGGGAGAGAEGAAGEHPLFVTWNTVSARTGNKSLRGCIGTFEPHELEHGLRSYALTSAFDDTRFSPIGIRELPSLECGVTLLTDFRPIADPLGWTLGEHGLRINFTYHGRRYGSTYLPDVAKEQGWTKEETMVSLMRKAGWSGRRDEWRRVGDLSVITYKGKRADLDYLEWREWRDWVDKGAKVGE</sequence>
<dbReference type="InterPro" id="IPR027485">
    <property type="entry name" value="AMMECR1_N"/>
</dbReference>
<feature type="compositionally biased region" description="Low complexity" evidence="1">
    <location>
        <begin position="54"/>
        <end position="77"/>
    </location>
</feature>
<dbReference type="PANTHER" id="PTHR13016">
    <property type="entry name" value="AMMECR1 HOMOLOG"/>
    <property type="match status" value="1"/>
</dbReference>
<reference evidence="3" key="1">
    <citation type="journal article" date="2020" name="Stud. Mycol.">
        <title>101 Dothideomycetes genomes: a test case for predicting lifestyles and emergence of pathogens.</title>
        <authorList>
            <person name="Haridas S."/>
            <person name="Albert R."/>
            <person name="Binder M."/>
            <person name="Bloem J."/>
            <person name="Labutti K."/>
            <person name="Salamov A."/>
            <person name="Andreopoulos B."/>
            <person name="Baker S."/>
            <person name="Barry K."/>
            <person name="Bills G."/>
            <person name="Bluhm B."/>
            <person name="Cannon C."/>
            <person name="Castanera R."/>
            <person name="Culley D."/>
            <person name="Daum C."/>
            <person name="Ezra D."/>
            <person name="Gonzalez J."/>
            <person name="Henrissat B."/>
            <person name="Kuo A."/>
            <person name="Liang C."/>
            <person name="Lipzen A."/>
            <person name="Lutzoni F."/>
            <person name="Magnuson J."/>
            <person name="Mondo S."/>
            <person name="Nolan M."/>
            <person name="Ohm R."/>
            <person name="Pangilinan J."/>
            <person name="Park H.-J."/>
            <person name="Ramirez L."/>
            <person name="Alfaro M."/>
            <person name="Sun H."/>
            <person name="Tritt A."/>
            <person name="Yoshinaga Y."/>
            <person name="Zwiers L.-H."/>
            <person name="Turgeon B."/>
            <person name="Goodwin S."/>
            <person name="Spatafora J."/>
            <person name="Crous P."/>
            <person name="Grigoriev I."/>
        </authorList>
    </citation>
    <scope>NUCLEOTIDE SEQUENCE</scope>
    <source>
        <strain evidence="3">ATCC 16933</strain>
    </source>
</reference>
<feature type="compositionally biased region" description="Gly residues" evidence="1">
    <location>
        <begin position="85"/>
        <end position="96"/>
    </location>
</feature>